<dbReference type="AlphaFoldDB" id="A0A6C0CEI7"/>
<name>A0A6C0CEI7_9ZZZZ</name>
<evidence type="ECO:0000313" key="1">
    <source>
        <dbReference type="EMBL" id="QHT02988.1"/>
    </source>
</evidence>
<sequence>MVYKITKSKVYDLFKDCELVEFVVLEMPTKDLLIHVESVEGKKISVLANKWDDLMSAF</sequence>
<protein>
    <submittedName>
        <fullName evidence="1">Uncharacterized protein</fullName>
    </submittedName>
</protein>
<reference evidence="1" key="1">
    <citation type="journal article" date="2020" name="Nature">
        <title>Giant virus diversity and host interactions through global metagenomics.</title>
        <authorList>
            <person name="Schulz F."/>
            <person name="Roux S."/>
            <person name="Paez-Espino D."/>
            <person name="Jungbluth S."/>
            <person name="Walsh D.A."/>
            <person name="Denef V.J."/>
            <person name="McMahon K.D."/>
            <person name="Konstantinidis K.T."/>
            <person name="Eloe-Fadrosh E.A."/>
            <person name="Kyrpides N.C."/>
            <person name="Woyke T."/>
        </authorList>
    </citation>
    <scope>NUCLEOTIDE SEQUENCE</scope>
    <source>
        <strain evidence="1">GVMAG-M-3300020727-4</strain>
    </source>
</reference>
<accession>A0A6C0CEI7</accession>
<dbReference type="EMBL" id="MN739404">
    <property type="protein sequence ID" value="QHT02988.1"/>
    <property type="molecule type" value="Genomic_DNA"/>
</dbReference>
<proteinExistence type="predicted"/>
<organism evidence="1">
    <name type="scientific">viral metagenome</name>
    <dbReference type="NCBI Taxonomy" id="1070528"/>
    <lineage>
        <taxon>unclassified sequences</taxon>
        <taxon>metagenomes</taxon>
        <taxon>organismal metagenomes</taxon>
    </lineage>
</organism>